<evidence type="ECO:0000313" key="3">
    <source>
        <dbReference type="Proteomes" id="UP000271162"/>
    </source>
</evidence>
<protein>
    <submittedName>
        <fullName evidence="4">Secreted protein</fullName>
    </submittedName>
</protein>
<proteinExistence type="predicted"/>
<evidence type="ECO:0000256" key="1">
    <source>
        <dbReference type="SAM" id="MobiDB-lite"/>
    </source>
</evidence>
<reference evidence="2 3" key="2">
    <citation type="submission" date="2018-11" db="EMBL/GenBank/DDBJ databases">
        <authorList>
            <consortium name="Pathogen Informatics"/>
        </authorList>
    </citation>
    <scope>NUCLEOTIDE SEQUENCE [LARGE SCALE GENOMIC DNA]</scope>
</reference>
<name>A0A0N4XK41_NIPBR</name>
<accession>A0A0N4XK41</accession>
<reference evidence="4" key="1">
    <citation type="submission" date="2017-02" db="UniProtKB">
        <authorList>
            <consortium name="WormBaseParasite"/>
        </authorList>
    </citation>
    <scope>IDENTIFICATION</scope>
</reference>
<evidence type="ECO:0000313" key="4">
    <source>
        <dbReference type="WBParaSite" id="NBR_0000289301-mRNA-1"/>
    </source>
</evidence>
<dbReference type="WBParaSite" id="NBR_0000289301-mRNA-1">
    <property type="protein sequence ID" value="NBR_0000289301-mRNA-1"/>
    <property type="gene ID" value="NBR_0000289301"/>
</dbReference>
<gene>
    <name evidence="2" type="ORF">NBR_LOCUS2894</name>
</gene>
<evidence type="ECO:0000313" key="2">
    <source>
        <dbReference type="EMBL" id="VDL66483.1"/>
    </source>
</evidence>
<keyword evidence="3" id="KW-1185">Reference proteome</keyword>
<organism evidence="4">
    <name type="scientific">Nippostrongylus brasiliensis</name>
    <name type="common">Rat hookworm</name>
    <dbReference type="NCBI Taxonomy" id="27835"/>
    <lineage>
        <taxon>Eukaryota</taxon>
        <taxon>Metazoa</taxon>
        <taxon>Ecdysozoa</taxon>
        <taxon>Nematoda</taxon>
        <taxon>Chromadorea</taxon>
        <taxon>Rhabditida</taxon>
        <taxon>Rhabditina</taxon>
        <taxon>Rhabditomorpha</taxon>
        <taxon>Strongyloidea</taxon>
        <taxon>Heligmosomidae</taxon>
        <taxon>Nippostrongylus</taxon>
    </lineage>
</organism>
<sequence length="67" mass="7837">MEIFDVFFRFVFGFVFLFRPKNKAEHETERKGQKRSETGIRNTETEIPQNPAIDPIECGVDTVESWA</sequence>
<feature type="compositionally biased region" description="Basic and acidic residues" evidence="1">
    <location>
        <begin position="26"/>
        <end position="38"/>
    </location>
</feature>
<feature type="compositionally biased region" description="Polar residues" evidence="1">
    <location>
        <begin position="39"/>
        <end position="48"/>
    </location>
</feature>
<dbReference type="AlphaFoldDB" id="A0A0N4XK41"/>
<dbReference type="EMBL" id="UYSL01003780">
    <property type="protein sequence ID" value="VDL66483.1"/>
    <property type="molecule type" value="Genomic_DNA"/>
</dbReference>
<feature type="region of interest" description="Disordered" evidence="1">
    <location>
        <begin position="26"/>
        <end position="54"/>
    </location>
</feature>
<dbReference type="Proteomes" id="UP000271162">
    <property type="component" value="Unassembled WGS sequence"/>
</dbReference>